<evidence type="ECO:0000313" key="2">
    <source>
        <dbReference type="EMBL" id="GAG88588.1"/>
    </source>
</evidence>
<comment type="caution">
    <text evidence="2">The sequence shown here is derived from an EMBL/GenBank/DDBJ whole genome shotgun (WGS) entry which is preliminary data.</text>
</comment>
<protein>
    <submittedName>
        <fullName evidence="2">Uncharacterized protein</fullName>
    </submittedName>
</protein>
<feature type="non-terminal residue" evidence="2">
    <location>
        <position position="1"/>
    </location>
</feature>
<accession>X1BWN1</accession>
<name>X1BWN1_9ZZZZ</name>
<feature type="region of interest" description="Disordered" evidence="1">
    <location>
        <begin position="120"/>
        <end position="140"/>
    </location>
</feature>
<dbReference type="AlphaFoldDB" id="X1BWN1"/>
<dbReference type="EMBL" id="BART01011745">
    <property type="protein sequence ID" value="GAG88588.1"/>
    <property type="molecule type" value="Genomic_DNA"/>
</dbReference>
<gene>
    <name evidence="2" type="ORF">S01H4_24852</name>
</gene>
<organism evidence="2">
    <name type="scientific">marine sediment metagenome</name>
    <dbReference type="NCBI Taxonomy" id="412755"/>
    <lineage>
        <taxon>unclassified sequences</taxon>
        <taxon>metagenomes</taxon>
        <taxon>ecological metagenomes</taxon>
    </lineage>
</organism>
<evidence type="ECO:0000256" key="1">
    <source>
        <dbReference type="SAM" id="MobiDB-lite"/>
    </source>
</evidence>
<reference evidence="2" key="1">
    <citation type="journal article" date="2014" name="Front. Microbiol.">
        <title>High frequency of phylogenetically diverse reductive dehalogenase-homologous genes in deep subseafloor sedimentary metagenomes.</title>
        <authorList>
            <person name="Kawai M."/>
            <person name="Futagami T."/>
            <person name="Toyoda A."/>
            <person name="Takaki Y."/>
            <person name="Nishi S."/>
            <person name="Hori S."/>
            <person name="Arai W."/>
            <person name="Tsubouchi T."/>
            <person name="Morono Y."/>
            <person name="Uchiyama I."/>
            <person name="Ito T."/>
            <person name="Fujiyama A."/>
            <person name="Inagaki F."/>
            <person name="Takami H."/>
        </authorList>
    </citation>
    <scope>NUCLEOTIDE SEQUENCE</scope>
    <source>
        <strain evidence="2">Expedition CK06-06</strain>
    </source>
</reference>
<proteinExistence type="predicted"/>
<sequence length="140" mass="15496">PEFEAPEWDEEEISRIRQVRAASGIRRLRGAVQMAMGGAYESPQIKRMSLRQALAGYGMGLESVMGGAGREARGEYGEKYGREFEGEQAEWRANVQRIGLMYSGAMSAWARTGEQVVTQETQYGKPSAKRHVGSPEAIPK</sequence>